<dbReference type="GO" id="GO:0000785">
    <property type="term" value="C:chromatin"/>
    <property type="evidence" value="ECO:0007669"/>
    <property type="project" value="TreeGrafter"/>
</dbReference>
<dbReference type="OrthoDB" id="6243387at2759"/>
<keyword evidence="5" id="KW-0805">Transcription regulation</keyword>
<evidence type="ECO:0000256" key="8">
    <source>
        <dbReference type="ARBA" id="ARBA00023242"/>
    </source>
</evidence>
<evidence type="ECO:0000256" key="6">
    <source>
        <dbReference type="ARBA" id="ARBA00023163"/>
    </source>
</evidence>
<feature type="region of interest" description="Disordered" evidence="10">
    <location>
        <begin position="360"/>
        <end position="449"/>
    </location>
</feature>
<keyword evidence="6" id="KW-0804">Transcription</keyword>
<reference evidence="12" key="2">
    <citation type="submission" date="2022-10" db="EMBL/GenBank/DDBJ databases">
        <authorList>
            <consortium name="ENA_rothamsted_submissions"/>
            <consortium name="culmorum"/>
            <person name="King R."/>
        </authorList>
    </citation>
    <scope>NUCLEOTIDE SEQUENCE</scope>
</reference>
<evidence type="ECO:0000256" key="3">
    <source>
        <dbReference type="ARBA" id="ARBA00022737"/>
    </source>
</evidence>
<dbReference type="EMBL" id="OU895878">
    <property type="protein sequence ID" value="CAH1718647.1"/>
    <property type="molecule type" value="Genomic_DNA"/>
</dbReference>
<evidence type="ECO:0000256" key="5">
    <source>
        <dbReference type="ARBA" id="ARBA00023015"/>
    </source>
</evidence>
<feature type="domain" description="RRM" evidence="11">
    <location>
        <begin position="202"/>
        <end position="273"/>
    </location>
</feature>
<keyword evidence="8" id="KW-0539">Nucleus</keyword>
<dbReference type="GO" id="GO:0003723">
    <property type="term" value="F:RNA binding"/>
    <property type="evidence" value="ECO:0007669"/>
    <property type="project" value="UniProtKB-UniRule"/>
</dbReference>
<dbReference type="PANTHER" id="PTHR48033:SF9">
    <property type="entry name" value="TAR DNA-BINDING PROTEIN 43"/>
    <property type="match status" value="1"/>
</dbReference>
<sequence>MINQPCIQVCLEFGDEPIEIPIEKDNTVLLTTLTSAFARSEVTVGLKFRNPINNCLRAVKIEDGKFHPPGLENDGWGANQMQYLCVFPKNTDDSASQPQKSQQTITTGAQPKTVDLIVLNLSPNTTEAELREYFETNFGSLLMVELKRDRKTGNSRRFAFIRFKDYKEQMRALGAQKHKIDGHQAKLALPDFRDPSELYQENKCFIGRVNEAIKAADLREFFSQFGDIVEISFPKKFKGYAFITFADPDVARRVCGQDFIVKGYSLCVSKSTHGQNKNQQPQSQGQQNYQDFSNDWSNGWFQPNQRQDSSWIPGTKYVTAPLNPVNHYGNSYMTPNVNQLNPMVNALSIAMSNMMKNQGGINNQYRMNKQGGNWTQQQKPNPDNKNKKKKKSKNAKKTKDELSKRLDNLKTSDGNEEGEDEGDDDDKIDDDEAALADSEEDLEEALKQK</sequence>
<dbReference type="Pfam" id="PF18694">
    <property type="entry name" value="TDP-43_N"/>
    <property type="match status" value="1"/>
</dbReference>
<dbReference type="InterPro" id="IPR035979">
    <property type="entry name" value="RBD_domain_sf"/>
</dbReference>
<dbReference type="SMART" id="SM00360">
    <property type="entry name" value="RRM"/>
    <property type="match status" value="2"/>
</dbReference>
<protein>
    <recommendedName>
        <fullName evidence="11">RRM domain-containing protein</fullName>
    </recommendedName>
</protein>
<evidence type="ECO:0000259" key="11">
    <source>
        <dbReference type="PROSITE" id="PS50102"/>
    </source>
</evidence>
<dbReference type="InterPro" id="IPR041105">
    <property type="entry name" value="TDP-43_N"/>
</dbReference>
<dbReference type="GO" id="GO:0008380">
    <property type="term" value="P:RNA splicing"/>
    <property type="evidence" value="ECO:0007669"/>
    <property type="project" value="UniProtKB-KW"/>
</dbReference>
<dbReference type="Proteomes" id="UP001153620">
    <property type="component" value="Chromosome 2"/>
</dbReference>
<accession>A0A9P0IVR6</accession>
<dbReference type="CDD" id="cd19609">
    <property type="entry name" value="NTD_TDP-43"/>
    <property type="match status" value="1"/>
</dbReference>
<feature type="region of interest" description="Disordered" evidence="10">
    <location>
        <begin position="271"/>
        <end position="305"/>
    </location>
</feature>
<keyword evidence="4 9" id="KW-0694">RNA-binding</keyword>
<evidence type="ECO:0000256" key="7">
    <source>
        <dbReference type="ARBA" id="ARBA00023187"/>
    </source>
</evidence>
<dbReference type="SUPFAM" id="SSF54928">
    <property type="entry name" value="RNA-binding domain, RBD"/>
    <property type="match status" value="2"/>
</dbReference>
<dbReference type="InterPro" id="IPR000504">
    <property type="entry name" value="RRM_dom"/>
</dbReference>
<evidence type="ECO:0000256" key="9">
    <source>
        <dbReference type="PROSITE-ProRule" id="PRU00176"/>
    </source>
</evidence>
<feature type="compositionally biased region" description="Basic and acidic residues" evidence="10">
    <location>
        <begin position="397"/>
        <end position="410"/>
    </location>
</feature>
<evidence type="ECO:0000313" key="12">
    <source>
        <dbReference type="EMBL" id="CAH1718647.1"/>
    </source>
</evidence>
<proteinExistence type="predicted"/>
<dbReference type="GO" id="GO:0006397">
    <property type="term" value="P:mRNA processing"/>
    <property type="evidence" value="ECO:0007669"/>
    <property type="project" value="UniProtKB-KW"/>
</dbReference>
<feature type="compositionally biased region" description="Acidic residues" evidence="10">
    <location>
        <begin position="414"/>
        <end position="443"/>
    </location>
</feature>
<keyword evidence="3" id="KW-0677">Repeat</keyword>
<dbReference type="Pfam" id="PF00076">
    <property type="entry name" value="RRM_1"/>
    <property type="match status" value="2"/>
</dbReference>
<feature type="compositionally biased region" description="Polar residues" evidence="10">
    <location>
        <begin position="291"/>
        <end position="305"/>
    </location>
</feature>
<feature type="compositionally biased region" description="Basic residues" evidence="10">
    <location>
        <begin position="386"/>
        <end position="396"/>
    </location>
</feature>
<keyword evidence="7" id="KW-0508">mRNA splicing</keyword>
<name>A0A9P0IVR6_9DIPT</name>
<comment type="subcellular location">
    <subcellularLocation>
        <location evidence="1">Nucleus</location>
    </subcellularLocation>
</comment>
<dbReference type="GO" id="GO:0010468">
    <property type="term" value="P:regulation of gene expression"/>
    <property type="evidence" value="ECO:0007669"/>
    <property type="project" value="TreeGrafter"/>
</dbReference>
<dbReference type="GO" id="GO:0005654">
    <property type="term" value="C:nucleoplasm"/>
    <property type="evidence" value="ECO:0007669"/>
    <property type="project" value="TreeGrafter"/>
</dbReference>
<feature type="compositionally biased region" description="Low complexity" evidence="10">
    <location>
        <begin position="275"/>
        <end position="290"/>
    </location>
</feature>
<dbReference type="PROSITE" id="PS50102">
    <property type="entry name" value="RRM"/>
    <property type="match status" value="2"/>
</dbReference>
<keyword evidence="2" id="KW-0507">mRNA processing</keyword>
<dbReference type="AlphaFoldDB" id="A0A9P0IVR6"/>
<evidence type="ECO:0000256" key="10">
    <source>
        <dbReference type="SAM" id="MobiDB-lite"/>
    </source>
</evidence>
<reference evidence="12" key="1">
    <citation type="submission" date="2022-01" db="EMBL/GenBank/DDBJ databases">
        <authorList>
            <person name="King R."/>
        </authorList>
    </citation>
    <scope>NUCLEOTIDE SEQUENCE</scope>
</reference>
<gene>
    <name evidence="12" type="ORF">CHIRRI_LOCUS6016</name>
</gene>
<dbReference type="InterPro" id="IPR012677">
    <property type="entry name" value="Nucleotide-bd_a/b_plait_sf"/>
</dbReference>
<organism evidence="12 13">
    <name type="scientific">Chironomus riparius</name>
    <dbReference type="NCBI Taxonomy" id="315576"/>
    <lineage>
        <taxon>Eukaryota</taxon>
        <taxon>Metazoa</taxon>
        <taxon>Ecdysozoa</taxon>
        <taxon>Arthropoda</taxon>
        <taxon>Hexapoda</taxon>
        <taxon>Insecta</taxon>
        <taxon>Pterygota</taxon>
        <taxon>Neoptera</taxon>
        <taxon>Endopterygota</taxon>
        <taxon>Diptera</taxon>
        <taxon>Nematocera</taxon>
        <taxon>Chironomoidea</taxon>
        <taxon>Chironomidae</taxon>
        <taxon>Chironominae</taxon>
        <taxon>Chironomus</taxon>
    </lineage>
</organism>
<evidence type="ECO:0000313" key="13">
    <source>
        <dbReference type="Proteomes" id="UP001153620"/>
    </source>
</evidence>
<dbReference type="Gene3D" id="3.30.70.330">
    <property type="match status" value="2"/>
</dbReference>
<feature type="compositionally biased region" description="Polar residues" evidence="10">
    <location>
        <begin position="360"/>
        <end position="378"/>
    </location>
</feature>
<feature type="domain" description="RRM" evidence="11">
    <location>
        <begin position="114"/>
        <end position="192"/>
    </location>
</feature>
<evidence type="ECO:0000256" key="1">
    <source>
        <dbReference type="ARBA" id="ARBA00004123"/>
    </source>
</evidence>
<keyword evidence="13" id="KW-1185">Reference proteome</keyword>
<evidence type="ECO:0000256" key="2">
    <source>
        <dbReference type="ARBA" id="ARBA00022664"/>
    </source>
</evidence>
<evidence type="ECO:0000256" key="4">
    <source>
        <dbReference type="ARBA" id="ARBA00022884"/>
    </source>
</evidence>
<dbReference type="PANTHER" id="PTHR48033">
    <property type="entry name" value="RNA-BINDING (RRM/RBD/RNP MOTIFS) FAMILY PROTEIN"/>
    <property type="match status" value="1"/>
</dbReference>